<dbReference type="RefSeq" id="YP_010780922.1">
    <property type="nucleotide sequence ID" value="NC_075038.1"/>
</dbReference>
<sequence>MFHVNQLSSTFLKYPLNIIRVNTENPNNIGQQYIAAKYLTKESVVLKYIYAYTINSGMHKNIKDNISSYDPLSNKM</sequence>
<accession>A0A6N1NY24</accession>
<evidence type="ECO:0000313" key="1">
    <source>
        <dbReference type="EMBL" id="QKU34301.1"/>
    </source>
</evidence>
<proteinExistence type="predicted"/>
<organism evidence="1">
    <name type="scientific">Tupanvirus deep ocean</name>
    <dbReference type="NCBI Taxonomy" id="2126984"/>
    <lineage>
        <taxon>Viruses</taxon>
        <taxon>Varidnaviria</taxon>
        <taxon>Bamfordvirae</taxon>
        <taxon>Nucleocytoviricota</taxon>
        <taxon>Megaviricetes</taxon>
        <taxon>Imitervirales</taxon>
        <taxon>Mimiviridae</taxon>
        <taxon>Megamimivirinae</taxon>
        <taxon>Tupanvirus</taxon>
        <taxon>Tupanvirus altamarinense</taxon>
    </lineage>
</organism>
<reference evidence="1" key="1">
    <citation type="submission" date="2017-06" db="EMBL/GenBank/DDBJ databases">
        <authorList>
            <person name="Assis F.L."/>
            <person name="Abrahao J.S."/>
            <person name="Silva L."/>
            <person name="Khalil J.B."/>
            <person name="Rodrigues R."/>
            <person name="Silva L.S."/>
            <person name="Boratto P."/>
            <person name="Andrade M."/>
            <person name="Kroon E.G."/>
            <person name="Ribeiro B."/>
            <person name="Bergier I."/>
            <person name="Seligmann H."/>
            <person name="Ghigo E."/>
            <person name="Colson P."/>
            <person name="Levasseur A."/>
            <person name="Raoult D."/>
            <person name="Scola B.L."/>
        </authorList>
    </citation>
    <scope>NUCLEOTIDE SEQUENCE</scope>
    <source>
        <strain evidence="1">Deep ocean</strain>
    </source>
</reference>
<reference evidence="1" key="2">
    <citation type="journal article" date="2018" name="Nat. Commun.">
        <title>Tailed giant Tupanvirus possesses the most complete translational apparatus of the known virosphere.</title>
        <authorList>
            <person name="Abrahao J."/>
            <person name="Silva L."/>
            <person name="Silva L.S."/>
            <person name="Khalil J.Y.B."/>
            <person name="Rodrigues R."/>
            <person name="Arantes T."/>
            <person name="Assis F."/>
            <person name="Boratto P."/>
            <person name="Andrade M."/>
            <person name="Kroon E.G."/>
            <person name="Ribeiro B."/>
            <person name="Bergier I."/>
            <person name="Seligmann H."/>
            <person name="Ghigo E."/>
            <person name="Colson P."/>
            <person name="Levasseur A."/>
            <person name="Kroemer G."/>
            <person name="Raoult D."/>
            <person name="La Scola B."/>
        </authorList>
    </citation>
    <scope>NUCLEOTIDE SEQUENCE [LARGE SCALE GENOMIC DNA]</scope>
    <source>
        <strain evidence="1">Deep ocean</strain>
    </source>
</reference>
<protein>
    <submittedName>
        <fullName evidence="1">Putative ORFan</fullName>
    </submittedName>
</protein>
<name>A0A6N1NY24_9VIRU</name>
<dbReference type="KEGG" id="vg:80517613"/>
<dbReference type="GeneID" id="80517613"/>
<dbReference type="EMBL" id="MF405918">
    <property type="protein sequence ID" value="QKU34301.1"/>
    <property type="molecule type" value="Genomic_DNA"/>
</dbReference>